<feature type="compositionally biased region" description="Low complexity" evidence="7">
    <location>
        <begin position="479"/>
        <end position="504"/>
    </location>
</feature>
<evidence type="ECO:0000256" key="5">
    <source>
        <dbReference type="ARBA" id="ARBA00023242"/>
    </source>
</evidence>
<feature type="compositionally biased region" description="Basic residues" evidence="7">
    <location>
        <begin position="129"/>
        <end position="138"/>
    </location>
</feature>
<comment type="subcellular location">
    <subcellularLocation>
        <location evidence="1 6">Nucleus</location>
    </subcellularLocation>
</comment>
<dbReference type="SMART" id="SM00339">
    <property type="entry name" value="FH"/>
    <property type="match status" value="1"/>
</dbReference>
<evidence type="ECO:0000256" key="1">
    <source>
        <dbReference type="ARBA" id="ARBA00004123"/>
    </source>
</evidence>
<dbReference type="InterPro" id="IPR036388">
    <property type="entry name" value="WH-like_DNA-bd_sf"/>
</dbReference>
<gene>
    <name evidence="9" type="ORF">CAAN4_H11254</name>
</gene>
<reference evidence="9 10" key="1">
    <citation type="submission" date="2024-01" db="EMBL/GenBank/DDBJ databases">
        <authorList>
            <consortium name="Genoscope - CEA"/>
            <person name="William W."/>
        </authorList>
    </citation>
    <scope>NUCLEOTIDE SEQUENCE [LARGE SCALE GENOMIC DNA]</scope>
    <source>
        <strain evidence="9 10">29B2s-10</strain>
    </source>
</reference>
<dbReference type="PANTHER" id="PTHR45881">
    <property type="entry name" value="CHECKPOINT SUPPRESSOR 1-LIKE, ISOFORM A-RELATED"/>
    <property type="match status" value="1"/>
</dbReference>
<dbReference type="PROSITE" id="PS00658">
    <property type="entry name" value="FORK_HEAD_2"/>
    <property type="match status" value="1"/>
</dbReference>
<keyword evidence="3 6" id="KW-0238">DNA-binding</keyword>
<dbReference type="InterPro" id="IPR001766">
    <property type="entry name" value="Fork_head_dom"/>
</dbReference>
<feature type="region of interest" description="Disordered" evidence="7">
    <location>
        <begin position="471"/>
        <end position="515"/>
    </location>
</feature>
<dbReference type="Proteomes" id="UP001497600">
    <property type="component" value="Chromosome H"/>
</dbReference>
<organism evidence="9 10">
    <name type="scientific">[Candida] anglica</name>
    <dbReference type="NCBI Taxonomy" id="148631"/>
    <lineage>
        <taxon>Eukaryota</taxon>
        <taxon>Fungi</taxon>
        <taxon>Dikarya</taxon>
        <taxon>Ascomycota</taxon>
        <taxon>Saccharomycotina</taxon>
        <taxon>Pichiomycetes</taxon>
        <taxon>Debaryomycetaceae</taxon>
        <taxon>Kurtzmaniella</taxon>
    </lineage>
</organism>
<feature type="compositionally biased region" description="Low complexity" evidence="7">
    <location>
        <begin position="285"/>
        <end position="299"/>
    </location>
</feature>
<dbReference type="Pfam" id="PF00250">
    <property type="entry name" value="Forkhead"/>
    <property type="match status" value="1"/>
</dbReference>
<evidence type="ECO:0000256" key="2">
    <source>
        <dbReference type="ARBA" id="ARBA00023015"/>
    </source>
</evidence>
<feature type="DNA-binding region" description="Fork-head" evidence="6">
    <location>
        <begin position="152"/>
        <end position="244"/>
    </location>
</feature>
<feature type="compositionally biased region" description="Polar residues" evidence="7">
    <location>
        <begin position="28"/>
        <end position="42"/>
    </location>
</feature>
<keyword evidence="4" id="KW-0804">Transcription</keyword>
<keyword evidence="10" id="KW-1185">Reference proteome</keyword>
<evidence type="ECO:0000259" key="8">
    <source>
        <dbReference type="PROSITE" id="PS50039"/>
    </source>
</evidence>
<evidence type="ECO:0000256" key="6">
    <source>
        <dbReference type="PROSITE-ProRule" id="PRU00089"/>
    </source>
</evidence>
<name>A0ABP0ELN1_9ASCO</name>
<dbReference type="InterPro" id="IPR030456">
    <property type="entry name" value="TF_fork_head_CS_2"/>
</dbReference>
<dbReference type="SUPFAM" id="SSF46785">
    <property type="entry name" value="Winged helix' DNA-binding domain"/>
    <property type="match status" value="1"/>
</dbReference>
<dbReference type="InterPro" id="IPR036390">
    <property type="entry name" value="WH_DNA-bd_sf"/>
</dbReference>
<feature type="region of interest" description="Disordered" evidence="7">
    <location>
        <begin position="28"/>
        <end position="48"/>
    </location>
</feature>
<feature type="domain" description="Fork-head" evidence="8">
    <location>
        <begin position="152"/>
        <end position="244"/>
    </location>
</feature>
<feature type="compositionally biased region" description="Low complexity" evidence="7">
    <location>
        <begin position="75"/>
        <end position="98"/>
    </location>
</feature>
<proteinExistence type="predicted"/>
<dbReference type="EMBL" id="OZ004260">
    <property type="protein sequence ID" value="CAK7921195.1"/>
    <property type="molecule type" value="Genomic_DNA"/>
</dbReference>
<keyword evidence="5 6" id="KW-0539">Nucleus</keyword>
<evidence type="ECO:0000256" key="7">
    <source>
        <dbReference type="SAM" id="MobiDB-lite"/>
    </source>
</evidence>
<feature type="region of interest" description="Disordered" evidence="7">
    <location>
        <begin position="257"/>
        <end position="356"/>
    </location>
</feature>
<dbReference type="PROSITE" id="PS50039">
    <property type="entry name" value="FORK_HEAD_3"/>
    <property type="match status" value="1"/>
</dbReference>
<evidence type="ECO:0000313" key="9">
    <source>
        <dbReference type="EMBL" id="CAK7921195.1"/>
    </source>
</evidence>
<dbReference type="Gene3D" id="1.10.10.10">
    <property type="entry name" value="Winged helix-like DNA-binding domain superfamily/Winged helix DNA-binding domain"/>
    <property type="match status" value="1"/>
</dbReference>
<feature type="compositionally biased region" description="Polar residues" evidence="7">
    <location>
        <begin position="505"/>
        <end position="515"/>
    </location>
</feature>
<dbReference type="PRINTS" id="PR00053">
    <property type="entry name" value="FORKHEAD"/>
</dbReference>
<feature type="compositionally biased region" description="Low complexity" evidence="7">
    <location>
        <begin position="265"/>
        <end position="278"/>
    </location>
</feature>
<feature type="region of interest" description="Disordered" evidence="7">
    <location>
        <begin position="75"/>
        <end position="149"/>
    </location>
</feature>
<accession>A0ABP0ELN1</accession>
<sequence length="641" mass="70930">MSLSRIPLQEYSNTYNSLTETPTTKTFLQSSAITTPPGTTTSFRKKRLSIDTPISKNVDNTSTKMSGSILLSPAFSSPQQQKQPQPHNFHPFQNQHPQSLQPGYHQHGVALDVPPPKPSFDTEPTNNVQRKKIKKARKDAKDSPFNLDSTDKPPYSYATLIGMSILSNPEKKLTLSQIYSWISDTFKYYKREDVGWQNSIRHNLSLNKAFVKGEKSKDGKGHFWCIQEGCEDQFLKSRSSKKHSYQEIMDQIYNSAKPGIENGMTESTSSDSTSNVTSNPKGRSNIKSINSIPSSPNMSLETDSLTEDDTKSSKNKRGSSFIEEAADYDSEHEHDDFKSILDPPTKRSKLMSASTGDGTLDTIPNLGAPFLQWGSSSDTPQFVVSESPYKPLLAGKNLTYTSSFSCNSNLELSPIRPSETGPLLEPLTPVNNVYKNSTIPVDGYGIHHSINPQLHSNLHYHCGSGNSSQLPSILPNSVTSGSSGIPTTSNSTSTGSTNIPSNSSHAQHNSSTSQSLLHPTHIHTQHHHVKTPKSNIKTPLRILKTPQTSSILKKLWNSPSYLEEFYYSPLITSSHGVLNSYDDDDLMLRAFESPAAKRLYPMNSTIGTSRKLFGEFKKVELTSTNENTEKSTKQSTNNESK</sequence>
<evidence type="ECO:0000256" key="3">
    <source>
        <dbReference type="ARBA" id="ARBA00023125"/>
    </source>
</evidence>
<evidence type="ECO:0000313" key="10">
    <source>
        <dbReference type="Proteomes" id="UP001497600"/>
    </source>
</evidence>
<feature type="compositionally biased region" description="Basic and acidic residues" evidence="7">
    <location>
        <begin position="329"/>
        <end position="339"/>
    </location>
</feature>
<keyword evidence="2" id="KW-0805">Transcription regulation</keyword>
<evidence type="ECO:0000256" key="4">
    <source>
        <dbReference type="ARBA" id="ARBA00023163"/>
    </source>
</evidence>
<dbReference type="PANTHER" id="PTHR45881:SF1">
    <property type="entry name" value="FORK HEAD PROTEIN HOMOLOG 2"/>
    <property type="match status" value="1"/>
</dbReference>
<protein>
    <recommendedName>
        <fullName evidence="8">Fork-head domain-containing protein</fullName>
    </recommendedName>
</protein>